<sequence length="168" mass="19331">MTQAVRDEIISKHNYYSLAVRQAKIHTIRSTLARGLVRNGKEGNPNCPTAMNMYRMRYDMTLESEAQTYADSCPTDASLLTTRPYSGENFEIIPGTTTPYLDAIEKALDEWWTQILKNGVNNKMQYTEYLANKQNAPTKFTQRCCKVDPGGRWDTEPLLLFCRVQSWF</sequence>
<proteinExistence type="predicted"/>
<dbReference type="CDD" id="cd05380">
    <property type="entry name" value="CAP_euk"/>
    <property type="match status" value="1"/>
</dbReference>
<dbReference type="Pfam" id="PF00188">
    <property type="entry name" value="CAP"/>
    <property type="match status" value="1"/>
</dbReference>
<dbReference type="AlphaFoldDB" id="A0A0C2DS27"/>
<dbReference type="SMART" id="SM00198">
    <property type="entry name" value="SCP"/>
    <property type="match status" value="1"/>
</dbReference>
<organism evidence="2 3">
    <name type="scientific">Ancylostoma duodenale</name>
    <dbReference type="NCBI Taxonomy" id="51022"/>
    <lineage>
        <taxon>Eukaryota</taxon>
        <taxon>Metazoa</taxon>
        <taxon>Ecdysozoa</taxon>
        <taxon>Nematoda</taxon>
        <taxon>Chromadorea</taxon>
        <taxon>Rhabditida</taxon>
        <taxon>Rhabditina</taxon>
        <taxon>Rhabditomorpha</taxon>
        <taxon>Strongyloidea</taxon>
        <taxon>Ancylostomatidae</taxon>
        <taxon>Ancylostomatinae</taxon>
        <taxon>Ancylostoma</taxon>
    </lineage>
</organism>
<protein>
    <recommendedName>
        <fullName evidence="1">SCP domain-containing protein</fullName>
    </recommendedName>
</protein>
<dbReference type="EMBL" id="KN727483">
    <property type="protein sequence ID" value="KIH65582.1"/>
    <property type="molecule type" value="Genomic_DNA"/>
</dbReference>
<feature type="domain" description="SCP" evidence="1">
    <location>
        <begin position="4"/>
        <end position="155"/>
    </location>
</feature>
<evidence type="ECO:0000259" key="1">
    <source>
        <dbReference type="SMART" id="SM00198"/>
    </source>
</evidence>
<dbReference type="InterPro" id="IPR035940">
    <property type="entry name" value="CAP_sf"/>
</dbReference>
<evidence type="ECO:0000313" key="2">
    <source>
        <dbReference type="EMBL" id="KIH65582.1"/>
    </source>
</evidence>
<dbReference type="SUPFAM" id="SSF55797">
    <property type="entry name" value="PR-1-like"/>
    <property type="match status" value="1"/>
</dbReference>
<dbReference type="OrthoDB" id="5874910at2759"/>
<evidence type="ECO:0000313" key="3">
    <source>
        <dbReference type="Proteomes" id="UP000054047"/>
    </source>
</evidence>
<dbReference type="Gene3D" id="3.40.33.10">
    <property type="entry name" value="CAP"/>
    <property type="match status" value="1"/>
</dbReference>
<dbReference type="InterPro" id="IPR014044">
    <property type="entry name" value="CAP_dom"/>
</dbReference>
<gene>
    <name evidence="2" type="ORF">ANCDUO_04093</name>
</gene>
<name>A0A0C2DS27_9BILA</name>
<dbReference type="Proteomes" id="UP000054047">
    <property type="component" value="Unassembled WGS sequence"/>
</dbReference>
<accession>A0A0C2DS27</accession>
<keyword evidence="3" id="KW-1185">Reference proteome</keyword>
<reference evidence="2 3" key="1">
    <citation type="submission" date="2013-12" db="EMBL/GenBank/DDBJ databases">
        <title>Draft genome of the parsitic nematode Ancylostoma duodenale.</title>
        <authorList>
            <person name="Mitreva M."/>
        </authorList>
    </citation>
    <scope>NUCLEOTIDE SEQUENCE [LARGE SCALE GENOMIC DNA]</scope>
    <source>
        <strain evidence="2 3">Zhejiang</strain>
    </source>
</reference>